<dbReference type="InterPro" id="IPR045024">
    <property type="entry name" value="NDH-2"/>
</dbReference>
<gene>
    <name evidence="7" type="ORF">G1H11_11620</name>
</gene>
<dbReference type="PANTHER" id="PTHR43706:SF45">
    <property type="entry name" value="NADH DEHYDROGENASE-LIKE PROTEIN RV1812C"/>
    <property type="match status" value="1"/>
</dbReference>
<keyword evidence="3" id="KW-0274">FAD</keyword>
<dbReference type="SUPFAM" id="SSF51905">
    <property type="entry name" value="FAD/NAD(P)-binding domain"/>
    <property type="match status" value="1"/>
</dbReference>
<keyword evidence="4" id="KW-0560">Oxidoreductase</keyword>
<evidence type="ECO:0000256" key="1">
    <source>
        <dbReference type="ARBA" id="ARBA00005272"/>
    </source>
</evidence>
<dbReference type="Proteomes" id="UP000469185">
    <property type="component" value="Unassembled WGS sequence"/>
</dbReference>
<evidence type="ECO:0000313" key="7">
    <source>
        <dbReference type="EMBL" id="NED95958.1"/>
    </source>
</evidence>
<proteinExistence type="inferred from homology"/>
<keyword evidence="8" id="KW-1185">Reference proteome</keyword>
<accession>A0A6N9YM72</accession>
<evidence type="ECO:0000256" key="4">
    <source>
        <dbReference type="ARBA" id="ARBA00023002"/>
    </source>
</evidence>
<protein>
    <submittedName>
        <fullName evidence="7">NAD(P)/FAD-dependent oxidoreductase</fullName>
    </submittedName>
</protein>
<dbReference type="Gene3D" id="3.50.50.100">
    <property type="match status" value="1"/>
</dbReference>
<comment type="caution">
    <text evidence="7">The sequence shown here is derived from an EMBL/GenBank/DDBJ whole genome shotgun (WGS) entry which is preliminary data.</text>
</comment>
<dbReference type="EMBL" id="JAAGOB010000005">
    <property type="protein sequence ID" value="NED95958.1"/>
    <property type="molecule type" value="Genomic_DNA"/>
</dbReference>
<name>A0A6N9YM72_9ACTN</name>
<sequence>MDNGSTGPRILIAGAGYAGLYTALRLQSTLRRGEASVTVVDPRPYMTYQPFLPEVAAGALEPRRLAAPLREVLDACHVLTASVTSIDTTRRSVRVDVSAGHTEELGYDLLALTVGSVTKTFAVPGLAEQAVGFTTLGEAVYLRNHVLSRLDQAASTLDPELRAALLTFVFVGGGYAGIEALGELEDMTRFAARRYYPSIDPSQMRWILVEAVDRIMPEVGTSLADYTAGILRERGIEVRMGTTVESMEGGQVVLSDGSSFGAGTVVWTTGVVANPMVADAELPHDQLGRALCAPNLQVRGVPGVCAAGDCAAVPDLTAGEEGATCPPAAQHAVRQGKLLGDNIRSMIRGQQPRDYAHRSAGAVATLGHHQGVAEVYGLRLKGWPAWALHRLYHVTQLPTASRKARVLADWMLDGVFPRQIAATGELHEPRQEFVTQARR</sequence>
<reference evidence="7 8" key="1">
    <citation type="submission" date="2020-02" db="EMBL/GenBank/DDBJ databases">
        <authorList>
            <person name="Li X.-J."/>
            <person name="Feng X.-M."/>
        </authorList>
    </citation>
    <scope>NUCLEOTIDE SEQUENCE [LARGE SCALE GENOMIC DNA]</scope>
    <source>
        <strain evidence="7 8">CGMCC 4.7225</strain>
    </source>
</reference>
<dbReference type="InterPro" id="IPR036188">
    <property type="entry name" value="FAD/NAD-bd_sf"/>
</dbReference>
<dbReference type="AlphaFoldDB" id="A0A6N9YM72"/>
<evidence type="ECO:0000256" key="2">
    <source>
        <dbReference type="ARBA" id="ARBA00022630"/>
    </source>
</evidence>
<dbReference type="PRINTS" id="PR00368">
    <property type="entry name" value="FADPNR"/>
</dbReference>
<organism evidence="7 8">
    <name type="scientific">Phytoactinopolyspora alkaliphila</name>
    <dbReference type="NCBI Taxonomy" id="1783498"/>
    <lineage>
        <taxon>Bacteria</taxon>
        <taxon>Bacillati</taxon>
        <taxon>Actinomycetota</taxon>
        <taxon>Actinomycetes</taxon>
        <taxon>Jiangellales</taxon>
        <taxon>Jiangellaceae</taxon>
        <taxon>Phytoactinopolyspora</taxon>
    </lineage>
</organism>
<dbReference type="Pfam" id="PF07992">
    <property type="entry name" value="Pyr_redox_2"/>
    <property type="match status" value="1"/>
</dbReference>
<dbReference type="PANTHER" id="PTHR43706">
    <property type="entry name" value="NADH DEHYDROGENASE"/>
    <property type="match status" value="1"/>
</dbReference>
<dbReference type="GO" id="GO:0003954">
    <property type="term" value="F:NADH dehydrogenase activity"/>
    <property type="evidence" value="ECO:0007669"/>
    <property type="project" value="InterPro"/>
</dbReference>
<keyword evidence="2" id="KW-0285">Flavoprotein</keyword>
<evidence type="ECO:0000313" key="8">
    <source>
        <dbReference type="Proteomes" id="UP000469185"/>
    </source>
</evidence>
<comment type="similarity">
    <text evidence="1">Belongs to the NADH dehydrogenase family.</text>
</comment>
<feature type="domain" description="FAD/NAD(P)-binding" evidence="6">
    <location>
        <begin position="9"/>
        <end position="336"/>
    </location>
</feature>
<evidence type="ECO:0000259" key="6">
    <source>
        <dbReference type="Pfam" id="PF07992"/>
    </source>
</evidence>
<dbReference type="InterPro" id="IPR023753">
    <property type="entry name" value="FAD/NAD-binding_dom"/>
</dbReference>
<evidence type="ECO:0000256" key="5">
    <source>
        <dbReference type="ARBA" id="ARBA00023027"/>
    </source>
</evidence>
<evidence type="ECO:0000256" key="3">
    <source>
        <dbReference type="ARBA" id="ARBA00022827"/>
    </source>
</evidence>
<keyword evidence="5" id="KW-0520">NAD</keyword>